<feature type="active site" evidence="4">
    <location>
        <position position="587"/>
    </location>
</feature>
<dbReference type="RefSeq" id="WP_178933347.1">
    <property type="nucleotide sequence ID" value="NZ_JACBAZ010000004.1"/>
</dbReference>
<sequence>MTPTTSTAAFFEHVHSPEFVENIRCANDDYRREGFEQLERRLRILMDMLADVLEPEQALVESIPWRGVDVRDRAHGPDLVAKTAQLQAICFEILNMVEERTALRIRHRRRKDFGMAAEQGMWGRVIGQLKQQGFTEDEVLEALPEVDVTAVLTAHPTEAKRATVRERHLALYKDLVSWDRNQDDPVTLAKVMESIQVGLETLWHTGEIHASRPSILAELRHTIYYLREVFPRIIGKLDLSLEAAWQSAGWDVAKLRASKAYPRLTFGTWVGGDRDGHPLVTASVTQDTLKRLHKHALRIHKGQVKEAAKALTLSPASQEVPAALTARVLELRKELGVEGREVAATHAREPWRCLAYLMSKKLDAKRAYTSVDEYGADLDLMSETLLQIGAKSTARNVVQPLMRLADVFGFHLATLDVRQNSPFHDQAAAQMLEIVGVEDGAGFADWPEEKRVAYLEQELRNERPFRPWKADEESEAGKVRACFRVLRQHAQQHGSAGFGLYVVSMTRQVSDMLLVHLFARECRMADWKDGLWVSRVPVCPLFETGDDLNRAGKIVQHYLSLPSGHHFLRAGVSKRMPVMVGYSDSNKDSGLLSGQWYLQKAQAEITRACQDAGARCEFFHGRGGTISRGAGPVQWFLRSLPTGSLSGAMRVTEQGEVIPRKYAHRSNAAYHMELLMAGVAGVTVANRRKQEPSSPGGTEYQGIMEWMSGRSRAAYRAFLEEPGFMEFYRQATPIDALEHGCFGSRPARRTGTASLDDLRAIPWVFSWTQARYYLPGWFGVGSALDQLKMEKPEDFERMFSLIHEEPFLRYLLTNVETNLVSADLHLMQAYAGLVSDESLRERFQGMIESEYFRTSRMIDELFGSGFAQRRPRIQRTLEMRDLPLRLLHEQQIRLLADWRACHASGDQSSEGELLNALQYSVNAIASGLRTTG</sequence>
<gene>
    <name evidence="5" type="ORF">HW115_13240</name>
</gene>
<dbReference type="AlphaFoldDB" id="A0A851GP28"/>
<evidence type="ECO:0000313" key="6">
    <source>
        <dbReference type="Proteomes" id="UP000557872"/>
    </source>
</evidence>
<dbReference type="PROSITE" id="PS00781">
    <property type="entry name" value="PEPCASE_1"/>
    <property type="match status" value="1"/>
</dbReference>
<dbReference type="GO" id="GO:0005829">
    <property type="term" value="C:cytosol"/>
    <property type="evidence" value="ECO:0007669"/>
    <property type="project" value="TreeGrafter"/>
</dbReference>
<dbReference type="GO" id="GO:0008964">
    <property type="term" value="F:phosphoenolpyruvate carboxylase activity"/>
    <property type="evidence" value="ECO:0007669"/>
    <property type="project" value="InterPro"/>
</dbReference>
<evidence type="ECO:0000256" key="1">
    <source>
        <dbReference type="ARBA" id="ARBA00003670"/>
    </source>
</evidence>
<protein>
    <recommendedName>
        <fullName evidence="2">Phosphoenolpyruvate carboxylase</fullName>
    </recommendedName>
</protein>
<dbReference type="InterPro" id="IPR018129">
    <property type="entry name" value="PEP_COase_Lys_AS"/>
</dbReference>
<dbReference type="Pfam" id="PF00311">
    <property type="entry name" value="PEPcase"/>
    <property type="match status" value="1"/>
</dbReference>
<dbReference type="InterPro" id="IPR015813">
    <property type="entry name" value="Pyrv/PenolPyrv_kinase-like_dom"/>
</dbReference>
<keyword evidence="6" id="KW-1185">Reference proteome</keyword>
<evidence type="ECO:0000313" key="5">
    <source>
        <dbReference type="EMBL" id="NWK56580.1"/>
    </source>
</evidence>
<reference evidence="5 6" key="1">
    <citation type="submission" date="2020-07" db="EMBL/GenBank/DDBJ databases">
        <title>Roseicoccus Jingziensis gen. nov., sp. nov., isolated from coastal seawater.</title>
        <authorList>
            <person name="Feng X."/>
        </authorList>
    </citation>
    <scope>NUCLEOTIDE SEQUENCE [LARGE SCALE GENOMIC DNA]</scope>
    <source>
        <strain evidence="5 6">N1E253</strain>
    </source>
</reference>
<evidence type="ECO:0000256" key="3">
    <source>
        <dbReference type="PROSITE-ProRule" id="PRU10111"/>
    </source>
</evidence>
<keyword evidence="5" id="KW-0670">Pyruvate</keyword>
<dbReference type="InterPro" id="IPR021135">
    <property type="entry name" value="PEP_COase"/>
</dbReference>
<name>A0A851GP28_9BACT</name>
<dbReference type="GO" id="GO:0015977">
    <property type="term" value="P:carbon fixation"/>
    <property type="evidence" value="ECO:0007669"/>
    <property type="project" value="InterPro"/>
</dbReference>
<dbReference type="EMBL" id="JACBAZ010000004">
    <property type="protein sequence ID" value="NWK56580.1"/>
    <property type="molecule type" value="Genomic_DNA"/>
</dbReference>
<organism evidence="5 6">
    <name type="scientific">Oceaniferula marina</name>
    <dbReference type="NCBI Taxonomy" id="2748318"/>
    <lineage>
        <taxon>Bacteria</taxon>
        <taxon>Pseudomonadati</taxon>
        <taxon>Verrucomicrobiota</taxon>
        <taxon>Verrucomicrobiia</taxon>
        <taxon>Verrucomicrobiales</taxon>
        <taxon>Verrucomicrobiaceae</taxon>
        <taxon>Oceaniferula</taxon>
    </lineage>
</organism>
<dbReference type="InterPro" id="IPR033129">
    <property type="entry name" value="PEPCASE_His_AS"/>
</dbReference>
<dbReference type="PANTHER" id="PTHR30523">
    <property type="entry name" value="PHOSPHOENOLPYRUVATE CARBOXYLASE"/>
    <property type="match status" value="1"/>
</dbReference>
<evidence type="ECO:0000256" key="4">
    <source>
        <dbReference type="PROSITE-ProRule" id="PRU10112"/>
    </source>
</evidence>
<dbReference type="PRINTS" id="PR00150">
    <property type="entry name" value="PEPCARBXLASE"/>
</dbReference>
<dbReference type="Proteomes" id="UP000557872">
    <property type="component" value="Unassembled WGS sequence"/>
</dbReference>
<feature type="active site" evidence="3">
    <location>
        <position position="155"/>
    </location>
</feature>
<accession>A0A851GP28</accession>
<dbReference type="PANTHER" id="PTHR30523:SF32">
    <property type="entry name" value="PHOSPHOENOLPYRUVATE CARBOXYLASE"/>
    <property type="match status" value="1"/>
</dbReference>
<dbReference type="PROSITE" id="PS00393">
    <property type="entry name" value="PEPCASE_2"/>
    <property type="match status" value="1"/>
</dbReference>
<evidence type="ECO:0000256" key="2">
    <source>
        <dbReference type="ARBA" id="ARBA00022419"/>
    </source>
</evidence>
<proteinExistence type="predicted"/>
<comment type="function">
    <text evidence="1">Forms oxaloacetate, a four-carbon dicarboxylic acid source for the tricarboxylic acid cycle.</text>
</comment>
<dbReference type="SUPFAM" id="SSF51621">
    <property type="entry name" value="Phosphoenolpyruvate/pyruvate domain"/>
    <property type="match status" value="1"/>
</dbReference>
<dbReference type="GO" id="GO:0006099">
    <property type="term" value="P:tricarboxylic acid cycle"/>
    <property type="evidence" value="ECO:0007669"/>
    <property type="project" value="InterPro"/>
</dbReference>
<comment type="caution">
    <text evidence="5">The sequence shown here is derived from an EMBL/GenBank/DDBJ whole genome shotgun (WGS) entry which is preliminary data.</text>
</comment>